<accession>A0A7M3MHL6</accession>
<feature type="coiled-coil region" evidence="1">
    <location>
        <begin position="18"/>
        <end position="67"/>
    </location>
</feature>
<reference evidence="2 3" key="1">
    <citation type="submission" date="2018-06" db="EMBL/GenBank/DDBJ databases">
        <title>Complete genome of Desulfovibrio indonesiensis P37SLT.</title>
        <authorList>
            <person name="Crispim J.S."/>
            <person name="Vidigal P.M.P."/>
            <person name="Silva L.C.F."/>
            <person name="Laguardia C.N."/>
            <person name="Araujo L.C."/>
            <person name="Dias R.S."/>
            <person name="Sousa M.P."/>
            <person name="Paula S.O."/>
            <person name="Silva C."/>
        </authorList>
    </citation>
    <scope>NUCLEOTIDE SEQUENCE [LARGE SCALE GENOMIC DNA]</scope>
    <source>
        <strain evidence="2 3">P37SLT</strain>
    </source>
</reference>
<keyword evidence="3" id="KW-1185">Reference proteome</keyword>
<dbReference type="Proteomes" id="UP000448292">
    <property type="component" value="Unassembled WGS sequence"/>
</dbReference>
<evidence type="ECO:0000313" key="2">
    <source>
        <dbReference type="EMBL" id="TVM18658.1"/>
    </source>
</evidence>
<evidence type="ECO:0000256" key="1">
    <source>
        <dbReference type="SAM" id="Coils"/>
    </source>
</evidence>
<dbReference type="OrthoDB" id="9809418at2"/>
<evidence type="ECO:0008006" key="4">
    <source>
        <dbReference type="Google" id="ProtNLM"/>
    </source>
</evidence>
<sequence>MQPKDLLYLGLGAAFMAKDRMEEIMKDLEEKSDISREEARQFVEDAKQRAQKERDEWEKTIKDSVRETLDDMGVATKDDIKKLEKLLKSKAAS</sequence>
<keyword evidence="1" id="KW-0175">Coiled coil</keyword>
<dbReference type="Pfam" id="PF05597">
    <property type="entry name" value="Phasin"/>
    <property type="match status" value="1"/>
</dbReference>
<evidence type="ECO:0000313" key="3">
    <source>
        <dbReference type="Proteomes" id="UP000448292"/>
    </source>
</evidence>
<proteinExistence type="predicted"/>
<dbReference type="AlphaFoldDB" id="A0A7M3MHL6"/>
<name>A0A7M3MHL6_9BACT</name>
<organism evidence="2 3">
    <name type="scientific">Oceanidesulfovibrio indonesiensis</name>
    <dbReference type="NCBI Taxonomy" id="54767"/>
    <lineage>
        <taxon>Bacteria</taxon>
        <taxon>Pseudomonadati</taxon>
        <taxon>Thermodesulfobacteriota</taxon>
        <taxon>Desulfovibrionia</taxon>
        <taxon>Desulfovibrionales</taxon>
        <taxon>Desulfovibrionaceae</taxon>
        <taxon>Oceanidesulfovibrio</taxon>
    </lineage>
</organism>
<dbReference type="RefSeq" id="WP_144301913.1">
    <property type="nucleotide sequence ID" value="NZ_QMIE01000003.1"/>
</dbReference>
<dbReference type="InterPro" id="IPR008769">
    <property type="entry name" value="PhaF_PhaI"/>
</dbReference>
<comment type="caution">
    <text evidence="2">The sequence shown here is derived from an EMBL/GenBank/DDBJ whole genome shotgun (WGS) entry which is preliminary data.</text>
</comment>
<gene>
    <name evidence="2" type="ORF">DPQ33_04030</name>
</gene>
<protein>
    <recommendedName>
        <fullName evidence="4">Polyhydroxyalkanoate synthesis regulator phasin</fullName>
    </recommendedName>
</protein>
<dbReference type="EMBL" id="QMIE01000003">
    <property type="protein sequence ID" value="TVM18658.1"/>
    <property type="molecule type" value="Genomic_DNA"/>
</dbReference>